<protein>
    <submittedName>
        <fullName evidence="5">Cysteine protease family C48, putative</fullName>
    </submittedName>
</protein>
<organism evidence="5 6">
    <name type="scientific">Phytophthora infestans (strain T30-4)</name>
    <name type="common">Potato late blight agent</name>
    <dbReference type="NCBI Taxonomy" id="403677"/>
    <lineage>
        <taxon>Eukaryota</taxon>
        <taxon>Sar</taxon>
        <taxon>Stramenopiles</taxon>
        <taxon>Oomycota</taxon>
        <taxon>Peronosporomycetes</taxon>
        <taxon>Peronosporales</taxon>
        <taxon>Peronosporaceae</taxon>
        <taxon>Phytophthora</taxon>
    </lineage>
</organism>
<comment type="similarity">
    <text evidence="1">Belongs to the peptidase C48 family.</text>
</comment>
<dbReference type="OrthoDB" id="94679at2759"/>
<evidence type="ECO:0000256" key="3">
    <source>
        <dbReference type="ARBA" id="ARBA00022801"/>
    </source>
</evidence>
<feature type="domain" description="Ubiquitin-like protease family profile" evidence="4">
    <location>
        <begin position="66"/>
        <end position="225"/>
    </location>
</feature>
<keyword evidence="3" id="KW-0378">Hydrolase</keyword>
<accession>D0N3I6</accession>
<dbReference type="InterPro" id="IPR038765">
    <property type="entry name" value="Papain-like_cys_pep_sf"/>
</dbReference>
<gene>
    <name evidence="5" type="ORF">PITG_05086</name>
</gene>
<dbReference type="Pfam" id="PF02902">
    <property type="entry name" value="Peptidase_C48"/>
    <property type="match status" value="1"/>
</dbReference>
<evidence type="ECO:0000313" key="5">
    <source>
        <dbReference type="EMBL" id="EEY68940.1"/>
    </source>
</evidence>
<dbReference type="Proteomes" id="UP000006643">
    <property type="component" value="Unassembled WGS sequence"/>
</dbReference>
<dbReference type="GeneID" id="9472445"/>
<dbReference type="VEuPathDB" id="FungiDB:PITG_05086"/>
<dbReference type="InterPro" id="IPR003653">
    <property type="entry name" value="Peptidase_C48_C"/>
</dbReference>
<dbReference type="KEGG" id="pif:PITG_05086"/>
<evidence type="ECO:0000259" key="4">
    <source>
        <dbReference type="PROSITE" id="PS50600"/>
    </source>
</evidence>
<dbReference type="AlphaFoldDB" id="D0N3I6"/>
<keyword evidence="2 5" id="KW-0645">Protease</keyword>
<dbReference type="Gene3D" id="3.40.395.10">
    <property type="entry name" value="Adenoviral Proteinase, Chain A"/>
    <property type="match status" value="1"/>
</dbReference>
<dbReference type="eggNOG" id="ENOG502RGHD">
    <property type="taxonomic scope" value="Eukaryota"/>
</dbReference>
<dbReference type="PROSITE" id="PS50600">
    <property type="entry name" value="ULP_PROTEASE"/>
    <property type="match status" value="1"/>
</dbReference>
<evidence type="ECO:0000256" key="1">
    <source>
        <dbReference type="ARBA" id="ARBA00005234"/>
    </source>
</evidence>
<dbReference type="EMBL" id="DS028124">
    <property type="protein sequence ID" value="EEY68940.1"/>
    <property type="molecule type" value="Genomic_DNA"/>
</dbReference>
<name>D0N3I6_PHYIT</name>
<reference evidence="6" key="1">
    <citation type="journal article" date="2009" name="Nature">
        <title>Genome sequence and analysis of the Irish potato famine pathogen Phytophthora infestans.</title>
        <authorList>
            <consortium name="The Broad Institute Genome Sequencing Platform"/>
            <person name="Haas B.J."/>
            <person name="Kamoun S."/>
            <person name="Zody M.C."/>
            <person name="Jiang R.H."/>
            <person name="Handsaker R.E."/>
            <person name="Cano L.M."/>
            <person name="Grabherr M."/>
            <person name="Kodira C.D."/>
            <person name="Raffaele S."/>
            <person name="Torto-Alalibo T."/>
            <person name="Bozkurt T.O."/>
            <person name="Ah-Fong A.M."/>
            <person name="Alvarado L."/>
            <person name="Anderson V.L."/>
            <person name="Armstrong M.R."/>
            <person name="Avrova A."/>
            <person name="Baxter L."/>
            <person name="Beynon J."/>
            <person name="Boevink P.C."/>
            <person name="Bollmann S.R."/>
            <person name="Bos J.I."/>
            <person name="Bulone V."/>
            <person name="Cai G."/>
            <person name="Cakir C."/>
            <person name="Carrington J.C."/>
            <person name="Chawner M."/>
            <person name="Conti L."/>
            <person name="Costanzo S."/>
            <person name="Ewan R."/>
            <person name="Fahlgren N."/>
            <person name="Fischbach M.A."/>
            <person name="Fugelstad J."/>
            <person name="Gilroy E.M."/>
            <person name="Gnerre S."/>
            <person name="Green P.J."/>
            <person name="Grenville-Briggs L.J."/>
            <person name="Griffith J."/>
            <person name="Grunwald N.J."/>
            <person name="Horn K."/>
            <person name="Horner N.R."/>
            <person name="Hu C.H."/>
            <person name="Huitema E."/>
            <person name="Jeong D.H."/>
            <person name="Jones A.M."/>
            <person name="Jones J.D."/>
            <person name="Jones R.W."/>
            <person name="Karlsson E.K."/>
            <person name="Kunjeti S.G."/>
            <person name="Lamour K."/>
            <person name="Liu Z."/>
            <person name="Ma L."/>
            <person name="Maclean D."/>
            <person name="Chibucos M.C."/>
            <person name="McDonald H."/>
            <person name="McWalters J."/>
            <person name="Meijer H.J."/>
            <person name="Morgan W."/>
            <person name="Morris P.F."/>
            <person name="Munro C.A."/>
            <person name="O'Neill K."/>
            <person name="Ospina-Giraldo M."/>
            <person name="Pinzon A."/>
            <person name="Pritchard L."/>
            <person name="Ramsahoye B."/>
            <person name="Ren Q."/>
            <person name="Restrepo S."/>
            <person name="Roy S."/>
            <person name="Sadanandom A."/>
            <person name="Savidor A."/>
            <person name="Schornack S."/>
            <person name="Schwartz D.C."/>
            <person name="Schumann U.D."/>
            <person name="Schwessinger B."/>
            <person name="Seyer L."/>
            <person name="Sharpe T."/>
            <person name="Silvar C."/>
            <person name="Song J."/>
            <person name="Studholme D.J."/>
            <person name="Sykes S."/>
            <person name="Thines M."/>
            <person name="van de Vondervoort P.J."/>
            <person name="Phuntumart V."/>
            <person name="Wawra S."/>
            <person name="Weide R."/>
            <person name="Win J."/>
            <person name="Young C."/>
            <person name="Zhou S."/>
            <person name="Fry W."/>
            <person name="Meyers B.C."/>
            <person name="van West P."/>
            <person name="Ristaino J."/>
            <person name="Govers F."/>
            <person name="Birch P.R."/>
            <person name="Whisson S.C."/>
            <person name="Judelson H.S."/>
            <person name="Nusbaum C."/>
        </authorList>
    </citation>
    <scope>NUCLEOTIDE SEQUENCE [LARGE SCALE GENOMIC DNA]</scope>
    <source>
        <strain evidence="6">T30-4</strain>
    </source>
</reference>
<dbReference type="InParanoid" id="D0N3I6"/>
<dbReference type="OMA" id="WISDEMQ"/>
<dbReference type="GO" id="GO:0008234">
    <property type="term" value="F:cysteine-type peptidase activity"/>
    <property type="evidence" value="ECO:0007669"/>
    <property type="project" value="InterPro"/>
</dbReference>
<sequence length="251" mass="27937">MTTVDELRKAGAQKKGILVYIRENSVGDYEARVGKRETRVHNESAKVKGAPQAKPKAVKAKRKLITTLVQDDMEMTSKKMNLARNWISDEMQLVVEKLFSSDHSIVMFDSATLGVEVDESVSTSSATIQAKLSSLSNEKVFIPVNCAHNHWCSITLNLADKQAYIYDSNASSYLVSVRSVAQKIIALLPGTVGHGIRVRNFESGLGVQTDNYNCGIYVLIAFENFCGADQVGLLDKKTLQCMRYRYLRLCF</sequence>
<dbReference type="RefSeq" id="XP_002998794.1">
    <property type="nucleotide sequence ID" value="XM_002998748.1"/>
</dbReference>
<evidence type="ECO:0000313" key="6">
    <source>
        <dbReference type="Proteomes" id="UP000006643"/>
    </source>
</evidence>
<evidence type="ECO:0000256" key="2">
    <source>
        <dbReference type="ARBA" id="ARBA00022670"/>
    </source>
</evidence>
<dbReference type="GO" id="GO:0006508">
    <property type="term" value="P:proteolysis"/>
    <property type="evidence" value="ECO:0007669"/>
    <property type="project" value="UniProtKB-KW"/>
</dbReference>
<proteinExistence type="inferred from homology"/>
<dbReference type="HOGENOM" id="CLU_1108896_0_0_1"/>
<keyword evidence="6" id="KW-1185">Reference proteome</keyword>
<dbReference type="SUPFAM" id="SSF54001">
    <property type="entry name" value="Cysteine proteinases"/>
    <property type="match status" value="1"/>
</dbReference>